<feature type="domain" description="CHK kinase-like" evidence="1">
    <location>
        <begin position="121"/>
        <end position="311"/>
    </location>
</feature>
<dbReference type="OrthoDB" id="190089at2759"/>
<organism evidence="2 3">
    <name type="scientific">Apolygus lucorum</name>
    <name type="common">Small green plant bug</name>
    <name type="synonym">Lygocoris lucorum</name>
    <dbReference type="NCBI Taxonomy" id="248454"/>
    <lineage>
        <taxon>Eukaryota</taxon>
        <taxon>Metazoa</taxon>
        <taxon>Ecdysozoa</taxon>
        <taxon>Arthropoda</taxon>
        <taxon>Hexapoda</taxon>
        <taxon>Insecta</taxon>
        <taxon>Pterygota</taxon>
        <taxon>Neoptera</taxon>
        <taxon>Paraneoptera</taxon>
        <taxon>Hemiptera</taxon>
        <taxon>Heteroptera</taxon>
        <taxon>Panheteroptera</taxon>
        <taxon>Cimicomorpha</taxon>
        <taxon>Miridae</taxon>
        <taxon>Mirini</taxon>
        <taxon>Apolygus</taxon>
    </lineage>
</organism>
<dbReference type="InterPro" id="IPR015897">
    <property type="entry name" value="CHK_kinase-like"/>
</dbReference>
<name>A0A8S9XH12_APOLU</name>
<comment type="caution">
    <text evidence="2">The sequence shown here is derived from an EMBL/GenBank/DDBJ whole genome shotgun (WGS) entry which is preliminary data.</text>
</comment>
<keyword evidence="3" id="KW-1185">Reference proteome</keyword>
<dbReference type="PANTHER" id="PTHR11012">
    <property type="entry name" value="PROTEIN KINASE-LIKE DOMAIN-CONTAINING"/>
    <property type="match status" value="1"/>
</dbReference>
<reference evidence="2" key="1">
    <citation type="journal article" date="2021" name="Mol. Ecol. Resour.">
        <title>Apolygus lucorum genome provides insights into omnivorousness and mesophyll feeding.</title>
        <authorList>
            <person name="Liu Y."/>
            <person name="Liu H."/>
            <person name="Wang H."/>
            <person name="Huang T."/>
            <person name="Liu B."/>
            <person name="Yang B."/>
            <person name="Yin L."/>
            <person name="Li B."/>
            <person name="Zhang Y."/>
            <person name="Zhang S."/>
            <person name="Jiang F."/>
            <person name="Zhang X."/>
            <person name="Ren Y."/>
            <person name="Wang B."/>
            <person name="Wang S."/>
            <person name="Lu Y."/>
            <person name="Wu K."/>
            <person name="Fan W."/>
            <person name="Wang G."/>
        </authorList>
    </citation>
    <scope>NUCLEOTIDE SEQUENCE</scope>
    <source>
        <strain evidence="2">12Hb</strain>
    </source>
</reference>
<accession>A0A8S9XH12</accession>
<proteinExistence type="predicted"/>
<sequence>MAVAERLEKLAFEGAFGKGNPLRVLNATDEGKGDHFLSEIVFMQIDMIPNNGKIKKVPVVVKTQRKLLDPRDPFDRRTQFFNEATMYKNILPELGAVDKGLSPTLYYAEVSLKEDPENDIIVIEDLRPRGFKIVSELFLDYDHICLTMRKLGEFHGLSYKLKKQSPGRLQELGALLIPKKYPVLDGMHEASILRGFKSLIENSPTYSVANRVYKKISSKSATEFTSTLHRPEEPFAVIVHGDFNKNNILYSYDESGQVNDMRMIDFALSMYGEPAADIAFFLYLNSSPDSREKYWHEFLDSYWSGVTSIEANPGFNYNEFLKNFAQKAVCGYSTCSHFLPFSLNPGCLSSGKFSEMTPQQKIEFFENVGGEESTSAITAIVKHLLTEGYLEEYLLHFKFDPDQE</sequence>
<dbReference type="AlphaFoldDB" id="A0A8S9XH12"/>
<dbReference type="InterPro" id="IPR011009">
    <property type="entry name" value="Kinase-like_dom_sf"/>
</dbReference>
<dbReference type="SUPFAM" id="SSF56112">
    <property type="entry name" value="Protein kinase-like (PK-like)"/>
    <property type="match status" value="1"/>
</dbReference>
<gene>
    <name evidence="2" type="ORF">GE061_016784</name>
</gene>
<dbReference type="Pfam" id="PF02958">
    <property type="entry name" value="EcKL"/>
    <property type="match status" value="1"/>
</dbReference>
<evidence type="ECO:0000259" key="1">
    <source>
        <dbReference type="SMART" id="SM00587"/>
    </source>
</evidence>
<dbReference type="PANTHER" id="PTHR11012:SF4">
    <property type="entry name" value="LD42035P"/>
    <property type="match status" value="1"/>
</dbReference>
<dbReference type="InterPro" id="IPR004119">
    <property type="entry name" value="EcKL"/>
</dbReference>
<dbReference type="EMBL" id="WIXP02000007">
    <property type="protein sequence ID" value="KAF6208330.1"/>
    <property type="molecule type" value="Genomic_DNA"/>
</dbReference>
<evidence type="ECO:0000313" key="3">
    <source>
        <dbReference type="Proteomes" id="UP000466442"/>
    </source>
</evidence>
<dbReference type="SMART" id="SM00587">
    <property type="entry name" value="CHK"/>
    <property type="match status" value="1"/>
</dbReference>
<evidence type="ECO:0000313" key="2">
    <source>
        <dbReference type="EMBL" id="KAF6208330.1"/>
    </source>
</evidence>
<dbReference type="Proteomes" id="UP000466442">
    <property type="component" value="Unassembled WGS sequence"/>
</dbReference>
<protein>
    <recommendedName>
        <fullName evidence="1">CHK kinase-like domain-containing protein</fullName>
    </recommendedName>
</protein>
<dbReference type="Gene3D" id="3.90.1200.10">
    <property type="match status" value="1"/>
</dbReference>